<sequence>MTYNLAELPLQPNTISRILRQKGLLKSSFLFLSACETENLKPRRTEGSRSVNFRTQCITTTCDRRFTPLAIHSIGGVQGMLLVKDDLLSNITSVHVHDVACGIGNVVHNKGGIGVWVGIDVGGERKSILFVCCHLAAHEKNVEDRNGDFWRIVEELEAGGPRFRKKKQSKLKSKGEKTGVKLFDDVDHVFWCGDLNYRLECSRSLIEEKLFGWENIDSSKPSSSSEIDYEGILKHDQLRNVMRKGDAFVGLREGRITFPPTYKFDKKPTEMSSGRRRKRKTPFYTPKDLNYDSSHKRRVPSYTDRILFKPCPKNGVHVKLYDWIEGEKCSDHRPVVATFELTK</sequence>
<organism evidence="2 3">
    <name type="scientific">Triparma strigata</name>
    <dbReference type="NCBI Taxonomy" id="1606541"/>
    <lineage>
        <taxon>Eukaryota</taxon>
        <taxon>Sar</taxon>
        <taxon>Stramenopiles</taxon>
        <taxon>Ochrophyta</taxon>
        <taxon>Bolidophyceae</taxon>
        <taxon>Parmales</taxon>
        <taxon>Triparmaceae</taxon>
        <taxon>Triparma</taxon>
    </lineage>
</organism>
<dbReference type="InterPro" id="IPR036691">
    <property type="entry name" value="Endo/exonu/phosph_ase_sf"/>
</dbReference>
<gene>
    <name evidence="2" type="ORF">TrST_g7976</name>
</gene>
<dbReference type="Proteomes" id="UP001165085">
    <property type="component" value="Unassembled WGS sequence"/>
</dbReference>
<dbReference type="GO" id="GO:0004439">
    <property type="term" value="F:phosphatidylinositol-4,5-bisphosphate 5-phosphatase activity"/>
    <property type="evidence" value="ECO:0007669"/>
    <property type="project" value="TreeGrafter"/>
</dbReference>
<evidence type="ECO:0000313" key="2">
    <source>
        <dbReference type="EMBL" id="GMH75317.1"/>
    </source>
</evidence>
<dbReference type="AlphaFoldDB" id="A0A9W7EDY0"/>
<dbReference type="Gene3D" id="3.60.10.10">
    <property type="entry name" value="Endonuclease/exonuclease/phosphatase"/>
    <property type="match status" value="1"/>
</dbReference>
<comment type="caution">
    <text evidence="2">The sequence shown here is derived from an EMBL/GenBank/DDBJ whole genome shotgun (WGS) entry which is preliminary data.</text>
</comment>
<feature type="domain" description="Inositol polyphosphate-related phosphatase" evidence="1">
    <location>
        <begin position="1"/>
        <end position="343"/>
    </location>
</feature>
<dbReference type="SUPFAM" id="SSF56219">
    <property type="entry name" value="DNase I-like"/>
    <property type="match status" value="1"/>
</dbReference>
<protein>
    <recommendedName>
        <fullName evidence="1">Inositol polyphosphate-related phosphatase domain-containing protein</fullName>
    </recommendedName>
</protein>
<proteinExistence type="predicted"/>
<keyword evidence="3" id="KW-1185">Reference proteome</keyword>
<name>A0A9W7EDY0_9STRA</name>
<dbReference type="PANTHER" id="PTHR11200:SF300">
    <property type="entry name" value="TYPE II INOSITOL 1,4,5-TRISPHOSPHATE 5-PHOSPHATASE"/>
    <property type="match status" value="1"/>
</dbReference>
<evidence type="ECO:0000259" key="1">
    <source>
        <dbReference type="SMART" id="SM00128"/>
    </source>
</evidence>
<dbReference type="Pfam" id="PF22669">
    <property type="entry name" value="Exo_endo_phos2"/>
    <property type="match status" value="1"/>
</dbReference>
<reference evidence="3" key="1">
    <citation type="journal article" date="2023" name="Commun. Biol.">
        <title>Genome analysis of Parmales, the sister group of diatoms, reveals the evolutionary specialization of diatoms from phago-mixotrophs to photoautotrophs.</title>
        <authorList>
            <person name="Ban H."/>
            <person name="Sato S."/>
            <person name="Yoshikawa S."/>
            <person name="Yamada K."/>
            <person name="Nakamura Y."/>
            <person name="Ichinomiya M."/>
            <person name="Sato N."/>
            <person name="Blanc-Mathieu R."/>
            <person name="Endo H."/>
            <person name="Kuwata A."/>
            <person name="Ogata H."/>
        </authorList>
    </citation>
    <scope>NUCLEOTIDE SEQUENCE [LARGE SCALE GENOMIC DNA]</scope>
    <source>
        <strain evidence="3">NIES 3701</strain>
    </source>
</reference>
<evidence type="ECO:0000313" key="3">
    <source>
        <dbReference type="Proteomes" id="UP001165085"/>
    </source>
</evidence>
<dbReference type="InterPro" id="IPR046985">
    <property type="entry name" value="IP5"/>
</dbReference>
<accession>A0A9W7EDY0</accession>
<dbReference type="EMBL" id="BRXY01000188">
    <property type="protein sequence ID" value="GMH75317.1"/>
    <property type="molecule type" value="Genomic_DNA"/>
</dbReference>
<dbReference type="OrthoDB" id="2248459at2759"/>
<dbReference type="PANTHER" id="PTHR11200">
    <property type="entry name" value="INOSITOL 5-PHOSPHATASE"/>
    <property type="match status" value="1"/>
</dbReference>
<dbReference type="GO" id="GO:0046856">
    <property type="term" value="P:phosphatidylinositol dephosphorylation"/>
    <property type="evidence" value="ECO:0007669"/>
    <property type="project" value="InterPro"/>
</dbReference>
<dbReference type="SMART" id="SM00128">
    <property type="entry name" value="IPPc"/>
    <property type="match status" value="1"/>
</dbReference>
<dbReference type="InterPro" id="IPR000300">
    <property type="entry name" value="IPPc"/>
</dbReference>